<dbReference type="SUPFAM" id="SSF48452">
    <property type="entry name" value="TPR-like"/>
    <property type="match status" value="2"/>
</dbReference>
<dbReference type="Pfam" id="PF13181">
    <property type="entry name" value="TPR_8"/>
    <property type="match status" value="2"/>
</dbReference>
<dbReference type="PANTHER" id="PTHR44186:SF1">
    <property type="entry name" value="BARDET-BIEDL SYNDROME 4 PROTEIN"/>
    <property type="match status" value="1"/>
</dbReference>
<dbReference type="InterPro" id="IPR019734">
    <property type="entry name" value="TPR_rpt"/>
</dbReference>
<organism evidence="5 6">
    <name type="scientific">Reticulomyxa filosa</name>
    <dbReference type="NCBI Taxonomy" id="46433"/>
    <lineage>
        <taxon>Eukaryota</taxon>
        <taxon>Sar</taxon>
        <taxon>Rhizaria</taxon>
        <taxon>Retaria</taxon>
        <taxon>Foraminifera</taxon>
        <taxon>Monothalamids</taxon>
        <taxon>Reticulomyxidae</taxon>
        <taxon>Reticulomyxa</taxon>
    </lineage>
</organism>
<evidence type="ECO:0000313" key="6">
    <source>
        <dbReference type="Proteomes" id="UP000023152"/>
    </source>
</evidence>
<dbReference type="AlphaFoldDB" id="X6MBP4"/>
<protein>
    <submittedName>
        <fullName evidence="5">Uncharacterized protein</fullName>
    </submittedName>
</protein>
<gene>
    <name evidence="5" type="ORF">RFI_26086</name>
</gene>
<dbReference type="OrthoDB" id="309339at2759"/>
<dbReference type="Proteomes" id="UP000023152">
    <property type="component" value="Unassembled WGS sequence"/>
</dbReference>
<comment type="caution">
    <text evidence="5">The sequence shown here is derived from an EMBL/GenBank/DDBJ whole genome shotgun (WGS) entry which is preliminary data.</text>
</comment>
<dbReference type="OMA" id="GNNECAN"/>
<dbReference type="Pfam" id="PF13414">
    <property type="entry name" value="TPR_11"/>
    <property type="match status" value="1"/>
</dbReference>
<dbReference type="PANTHER" id="PTHR44186">
    <property type="match status" value="1"/>
</dbReference>
<keyword evidence="6" id="KW-1185">Reference proteome</keyword>
<keyword evidence="1" id="KW-0677">Repeat</keyword>
<proteinExistence type="inferred from homology"/>
<accession>X6MBP4</accession>
<dbReference type="Gene3D" id="1.25.40.10">
    <property type="entry name" value="Tetratricopeptide repeat domain"/>
    <property type="match status" value="2"/>
</dbReference>
<feature type="repeat" description="TPR" evidence="4">
    <location>
        <begin position="155"/>
        <end position="188"/>
    </location>
</feature>
<dbReference type="GO" id="GO:0036064">
    <property type="term" value="C:ciliary basal body"/>
    <property type="evidence" value="ECO:0007669"/>
    <property type="project" value="TreeGrafter"/>
</dbReference>
<dbReference type="EMBL" id="ASPP01022586">
    <property type="protein sequence ID" value="ETO11294.1"/>
    <property type="molecule type" value="Genomic_DNA"/>
</dbReference>
<keyword evidence="2 4" id="KW-0802">TPR repeat</keyword>
<dbReference type="SMART" id="SM00028">
    <property type="entry name" value="TPR"/>
    <property type="match status" value="6"/>
</dbReference>
<dbReference type="InterPro" id="IPR011990">
    <property type="entry name" value="TPR-like_helical_dom_sf"/>
</dbReference>
<comment type="similarity">
    <text evidence="3">Belongs to the BBS4 family.</text>
</comment>
<sequence>MELSLNDSLRDKNNWKLYHLYTQRQYKACLSMVESQLQSSRGQCEYALYIKGLIMRILGNITESLQLFQAATAINAKSMNNLKQVARSLYLFGQYEASIAIFKKAEELTGGDWELWHNHGLCCEHLKRYKEAIECYQNANSIQKHDNTFIRMAKQLKKIPTAKVYWEQNMLDQSIETYKEALEFSPENPTLLTNLGLLYLRCGNYFDGFNFLGSSLSLHPTDNKTLLAAAAVIQNHQDMDAALTKYRICATTNPFCAELWSNIGMCFHSKNKYLESVATLKKALYFNPFDWCIAFNLG</sequence>
<dbReference type="GO" id="GO:0061512">
    <property type="term" value="P:protein localization to cilium"/>
    <property type="evidence" value="ECO:0007669"/>
    <property type="project" value="TreeGrafter"/>
</dbReference>
<name>X6MBP4_RETFI</name>
<evidence type="ECO:0000313" key="5">
    <source>
        <dbReference type="EMBL" id="ETO11294.1"/>
    </source>
</evidence>
<dbReference type="PROSITE" id="PS50005">
    <property type="entry name" value="TPR"/>
    <property type="match status" value="3"/>
</dbReference>
<evidence type="ECO:0000256" key="2">
    <source>
        <dbReference type="ARBA" id="ARBA00022803"/>
    </source>
</evidence>
<reference evidence="5 6" key="1">
    <citation type="journal article" date="2013" name="Curr. Biol.">
        <title>The Genome of the Foraminiferan Reticulomyxa filosa.</title>
        <authorList>
            <person name="Glockner G."/>
            <person name="Hulsmann N."/>
            <person name="Schleicher M."/>
            <person name="Noegel A.A."/>
            <person name="Eichinger L."/>
            <person name="Gallinger C."/>
            <person name="Pawlowski J."/>
            <person name="Sierra R."/>
            <person name="Euteneuer U."/>
            <person name="Pillet L."/>
            <person name="Moustafa A."/>
            <person name="Platzer M."/>
            <person name="Groth M."/>
            <person name="Szafranski K."/>
            <person name="Schliwa M."/>
        </authorList>
    </citation>
    <scope>NUCLEOTIDE SEQUENCE [LARGE SCALE GENOMIC DNA]</scope>
</reference>
<evidence type="ECO:0000256" key="4">
    <source>
        <dbReference type="PROSITE-ProRule" id="PRU00339"/>
    </source>
</evidence>
<feature type="repeat" description="TPR" evidence="4">
    <location>
        <begin position="257"/>
        <end position="290"/>
    </location>
</feature>
<evidence type="ECO:0000256" key="3">
    <source>
        <dbReference type="ARBA" id="ARBA00023778"/>
    </source>
</evidence>
<evidence type="ECO:0000256" key="1">
    <source>
        <dbReference type="ARBA" id="ARBA00022737"/>
    </source>
</evidence>
<feature type="repeat" description="TPR" evidence="4">
    <location>
        <begin position="189"/>
        <end position="222"/>
    </location>
</feature>
<dbReference type="GO" id="GO:0060271">
    <property type="term" value="P:cilium assembly"/>
    <property type="evidence" value="ECO:0007669"/>
    <property type="project" value="TreeGrafter"/>
</dbReference>